<evidence type="ECO:0008006" key="3">
    <source>
        <dbReference type="Google" id="ProtNLM"/>
    </source>
</evidence>
<dbReference type="InterPro" id="IPR023168">
    <property type="entry name" value="GatB_Yqey_C_2"/>
</dbReference>
<sequence length="152" mass="16404">MSTLKERLRDDLTGAMRARDELRLSTLRLALAAVKDAEVAGDAARELGDAEVEKILAREVRKRREAAEAFAAAGRAEQSSREQAEGEVLAAYLPSQLGDEELRDIVDSVLAELGVTDLKAMGQVMKATQARVAGRADGKRVSELVRARLSAS</sequence>
<keyword evidence="2" id="KW-1185">Reference proteome</keyword>
<gene>
    <name evidence="1" type="ORF">Ga0074812_11965</name>
</gene>
<accession>A0A0S4QS48</accession>
<dbReference type="Pfam" id="PF09424">
    <property type="entry name" value="YqeY"/>
    <property type="match status" value="1"/>
</dbReference>
<dbReference type="EMBL" id="FAOZ01000019">
    <property type="protein sequence ID" value="CUU58432.1"/>
    <property type="molecule type" value="Genomic_DNA"/>
</dbReference>
<reference evidence="2" key="1">
    <citation type="submission" date="2015-11" db="EMBL/GenBank/DDBJ databases">
        <authorList>
            <person name="Varghese N."/>
        </authorList>
    </citation>
    <scope>NUCLEOTIDE SEQUENCE [LARGE SCALE GENOMIC DNA]</scope>
    <source>
        <strain evidence="2">DSM 45899</strain>
    </source>
</reference>
<dbReference type="Gene3D" id="1.10.1510.10">
    <property type="entry name" value="Uncharacterised protein YqeY/AIM41 PF09424, N-terminal domain"/>
    <property type="match status" value="1"/>
</dbReference>
<evidence type="ECO:0000313" key="2">
    <source>
        <dbReference type="Proteomes" id="UP000198802"/>
    </source>
</evidence>
<name>A0A0S4QS48_9ACTN</name>
<dbReference type="InterPro" id="IPR042184">
    <property type="entry name" value="YqeY/Aim41_N"/>
</dbReference>
<organism evidence="1 2">
    <name type="scientific">Parafrankia irregularis</name>
    <dbReference type="NCBI Taxonomy" id="795642"/>
    <lineage>
        <taxon>Bacteria</taxon>
        <taxon>Bacillati</taxon>
        <taxon>Actinomycetota</taxon>
        <taxon>Actinomycetes</taxon>
        <taxon>Frankiales</taxon>
        <taxon>Frankiaceae</taxon>
        <taxon>Parafrankia</taxon>
    </lineage>
</organism>
<dbReference type="PANTHER" id="PTHR28055:SF1">
    <property type="entry name" value="ALTERED INHERITANCE OF MITOCHONDRIA PROTEIN 41, MITOCHONDRIAL"/>
    <property type="match status" value="1"/>
</dbReference>
<dbReference type="GO" id="GO:0016884">
    <property type="term" value="F:carbon-nitrogen ligase activity, with glutamine as amido-N-donor"/>
    <property type="evidence" value="ECO:0007669"/>
    <property type="project" value="InterPro"/>
</dbReference>
<dbReference type="SUPFAM" id="SSF89095">
    <property type="entry name" value="GatB/YqeY motif"/>
    <property type="match status" value="1"/>
</dbReference>
<dbReference type="AlphaFoldDB" id="A0A0S4QS48"/>
<evidence type="ECO:0000313" key="1">
    <source>
        <dbReference type="EMBL" id="CUU58432.1"/>
    </source>
</evidence>
<dbReference type="PANTHER" id="PTHR28055">
    <property type="entry name" value="ALTERED INHERITANCE OF MITOCHONDRIA PROTEIN 41, MITOCHONDRIAL"/>
    <property type="match status" value="1"/>
</dbReference>
<dbReference type="InterPro" id="IPR019004">
    <property type="entry name" value="YqeY/Aim41"/>
</dbReference>
<dbReference type="Gene3D" id="1.10.10.410">
    <property type="match status" value="1"/>
</dbReference>
<dbReference type="Proteomes" id="UP000198802">
    <property type="component" value="Unassembled WGS sequence"/>
</dbReference>
<dbReference type="InterPro" id="IPR003789">
    <property type="entry name" value="Asn/Gln_tRNA_amidoTrase-B-like"/>
</dbReference>
<protein>
    <recommendedName>
        <fullName evidence="3">GatB/YqeY domain-containing protein</fullName>
    </recommendedName>
</protein>
<proteinExistence type="predicted"/>
<dbReference type="RefSeq" id="WP_054569036.1">
    <property type="nucleotide sequence ID" value="NZ_FAOZ01000019.1"/>
</dbReference>